<evidence type="ECO:0000256" key="1">
    <source>
        <dbReference type="ARBA" id="ARBA00004141"/>
    </source>
</evidence>
<protein>
    <recommendedName>
        <fullName evidence="7">3-oxo-5-alpha-steroid 4-dehydrogenase C-terminal domain-containing protein</fullName>
    </recommendedName>
</protein>
<dbReference type="VEuPathDB" id="FungiDB:CPAG_09686"/>
<accession>A0A0J6INA3</accession>
<dbReference type="OrthoDB" id="5788137at2759"/>
<feature type="domain" description="3-oxo-5-alpha-steroid 4-dehydrogenase C-terminal" evidence="7">
    <location>
        <begin position="182"/>
        <end position="325"/>
    </location>
</feature>
<keyword evidence="5 6" id="KW-0472">Membrane</keyword>
<comment type="subcellular location">
    <subcellularLocation>
        <location evidence="1">Membrane</location>
        <topology evidence="1">Multi-pass membrane protein</topology>
    </subcellularLocation>
</comment>
<feature type="transmembrane region" description="Helical" evidence="6">
    <location>
        <begin position="236"/>
        <end position="253"/>
    </location>
</feature>
<dbReference type="GO" id="GO:0016020">
    <property type="term" value="C:membrane"/>
    <property type="evidence" value="ECO:0007669"/>
    <property type="project" value="UniProtKB-SubCell"/>
</dbReference>
<dbReference type="AlphaFoldDB" id="A0A0J6INA3"/>
<evidence type="ECO:0000256" key="5">
    <source>
        <dbReference type="ARBA" id="ARBA00023136"/>
    </source>
</evidence>
<dbReference type="Pfam" id="PF02544">
    <property type="entry name" value="Steroid_dh"/>
    <property type="match status" value="1"/>
</dbReference>
<comment type="similarity">
    <text evidence="2">Belongs to the steroid 5-alpha reductase family.</text>
</comment>
<feature type="transmembrane region" description="Helical" evidence="6">
    <location>
        <begin position="181"/>
        <end position="205"/>
    </location>
</feature>
<dbReference type="Proteomes" id="UP000054567">
    <property type="component" value="Unassembled WGS sequence"/>
</dbReference>
<keyword evidence="3 6" id="KW-0812">Transmembrane</keyword>
<keyword evidence="4 6" id="KW-1133">Transmembrane helix</keyword>
<reference evidence="8 9" key="1">
    <citation type="submission" date="2007-06" db="EMBL/GenBank/DDBJ databases">
        <title>The Genome Sequence of Coccidioides posadasii RMSCC_3488.</title>
        <authorList>
            <consortium name="Coccidioides Genome Resources Consortium"/>
            <consortium name="The Broad Institute Genome Sequencing Platform"/>
            <person name="Henn M.R."/>
            <person name="Sykes S."/>
            <person name="Young S."/>
            <person name="Jaffe D."/>
            <person name="Berlin A."/>
            <person name="Alvarez P."/>
            <person name="Butler J."/>
            <person name="Gnerre S."/>
            <person name="Grabherr M."/>
            <person name="Mauceli E."/>
            <person name="Brockman W."/>
            <person name="Kodira C."/>
            <person name="Alvarado L."/>
            <person name="Zeng Q."/>
            <person name="Crawford M."/>
            <person name="Antoine C."/>
            <person name="Devon K."/>
            <person name="Galgiani J."/>
            <person name="Orsborn K."/>
            <person name="Lewis M.L."/>
            <person name="Nusbaum C."/>
            <person name="Galagan J."/>
            <person name="Birren B."/>
        </authorList>
    </citation>
    <scope>NUCLEOTIDE SEQUENCE [LARGE SCALE GENOMIC DNA]</scope>
    <source>
        <strain evidence="8 9">RMSCC 3488</strain>
    </source>
</reference>
<evidence type="ECO:0000256" key="4">
    <source>
        <dbReference type="ARBA" id="ARBA00022989"/>
    </source>
</evidence>
<gene>
    <name evidence="8" type="ORF">CPAG_09686</name>
</gene>
<feature type="transmembrane region" description="Helical" evidence="6">
    <location>
        <begin position="155"/>
        <end position="174"/>
    </location>
</feature>
<reference evidence="9" key="2">
    <citation type="journal article" date="2009" name="Genome Res.">
        <title>Comparative genomic analyses of the human fungal pathogens Coccidioides and their relatives.</title>
        <authorList>
            <person name="Sharpton T.J."/>
            <person name="Stajich J.E."/>
            <person name="Rounsley S.D."/>
            <person name="Gardner M.J."/>
            <person name="Wortman J.R."/>
            <person name="Jordar V.S."/>
            <person name="Maiti R."/>
            <person name="Kodira C.D."/>
            <person name="Neafsey D.E."/>
            <person name="Zeng Q."/>
            <person name="Hung C.-Y."/>
            <person name="McMahan C."/>
            <person name="Muszewska A."/>
            <person name="Grynberg M."/>
            <person name="Mandel M.A."/>
            <person name="Kellner E.M."/>
            <person name="Barker B.M."/>
            <person name="Galgiani J.N."/>
            <person name="Orbach M.J."/>
            <person name="Kirkland T.N."/>
            <person name="Cole G.T."/>
            <person name="Henn M.R."/>
            <person name="Birren B.W."/>
            <person name="Taylor J.W."/>
        </authorList>
    </citation>
    <scope>NUCLEOTIDE SEQUENCE [LARGE SCALE GENOMIC DNA]</scope>
    <source>
        <strain evidence="9">RMSCC 3488</strain>
    </source>
</reference>
<dbReference type="InterPro" id="IPR001104">
    <property type="entry name" value="3-oxo-5_a-steroid_4-DH_C"/>
</dbReference>
<name>A0A0J6INA3_COCPO</name>
<dbReference type="PANTHER" id="PTHR10556">
    <property type="entry name" value="3-OXO-5-ALPHA-STEROID 4-DEHYDROGENASE"/>
    <property type="match status" value="1"/>
</dbReference>
<dbReference type="GO" id="GO:0006629">
    <property type="term" value="P:lipid metabolic process"/>
    <property type="evidence" value="ECO:0007669"/>
    <property type="project" value="InterPro"/>
</dbReference>
<evidence type="ECO:0000256" key="6">
    <source>
        <dbReference type="SAM" id="Phobius"/>
    </source>
</evidence>
<feature type="transmembrane region" description="Helical" evidence="6">
    <location>
        <begin position="117"/>
        <end position="135"/>
    </location>
</feature>
<evidence type="ECO:0000313" key="8">
    <source>
        <dbReference type="EMBL" id="KMM73397.1"/>
    </source>
</evidence>
<dbReference type="PROSITE" id="PS50244">
    <property type="entry name" value="S5A_REDUCTASE"/>
    <property type="match status" value="1"/>
</dbReference>
<proteinExistence type="inferred from homology"/>
<sequence>MAYVLRRQRAEIGAQEPIHSFGWQQVMCGVGWLLSREQFRELSRKAVRSGIMDSLSTWIQSLPPPPEFFPPTPKAYSTLLSIFQYFPIITIAQWLLPFYPQGKTSLPTSILNFPGRYAWCFMESIGAMNMLYILYTHFQSIPNFLSTMPAWNKLLVALYILHYVNRAFITPLFLAPSMSPIHLIIIFTAVTYNYFNSSCLAGWLLGYGLPVSASGEHIIATTTSAANTPIHAWLPYVPYIGIALYFLGMYGNIHSETTLFRLRREEAHRKQQKAKKDGDATNSRKSIYDKVYVIPPPTGVFRSILFPHYVLEWLEWAGFLLIGFAVASQTSHTPSASAKTPYIPLAPYYTPLAKLFLQRWGLPFPFPAIVFLVNTVLTTGARASWGRKWYVQRFGEKAVAARGGFVPYFKWL</sequence>
<dbReference type="EMBL" id="DS268114">
    <property type="protein sequence ID" value="KMM73397.1"/>
    <property type="molecule type" value="Genomic_DNA"/>
</dbReference>
<dbReference type="InterPro" id="IPR039357">
    <property type="entry name" value="SRD5A/TECR"/>
</dbReference>
<reference evidence="9" key="3">
    <citation type="journal article" date="2010" name="Genome Res.">
        <title>Population genomic sequencing of Coccidioides fungi reveals recent hybridization and transposon control.</title>
        <authorList>
            <person name="Neafsey D.E."/>
            <person name="Barker B.M."/>
            <person name="Sharpton T.J."/>
            <person name="Stajich J.E."/>
            <person name="Park D.J."/>
            <person name="Whiston E."/>
            <person name="Hung C.-Y."/>
            <person name="McMahan C."/>
            <person name="White J."/>
            <person name="Sykes S."/>
            <person name="Heiman D."/>
            <person name="Young S."/>
            <person name="Zeng Q."/>
            <person name="Abouelleil A."/>
            <person name="Aftuck L."/>
            <person name="Bessette D."/>
            <person name="Brown A."/>
            <person name="FitzGerald M."/>
            <person name="Lui A."/>
            <person name="Macdonald J.P."/>
            <person name="Priest M."/>
            <person name="Orbach M.J."/>
            <person name="Galgiani J.N."/>
            <person name="Kirkland T.N."/>
            <person name="Cole G.T."/>
            <person name="Birren B.W."/>
            <person name="Henn M.R."/>
            <person name="Taylor J.W."/>
            <person name="Rounsley S.D."/>
        </authorList>
    </citation>
    <scope>NUCLEOTIDE SEQUENCE [LARGE SCALE GENOMIC DNA]</scope>
    <source>
        <strain evidence="9">RMSCC 3488</strain>
    </source>
</reference>
<organism evidence="8 9">
    <name type="scientific">Coccidioides posadasii RMSCC 3488</name>
    <dbReference type="NCBI Taxonomy" id="454284"/>
    <lineage>
        <taxon>Eukaryota</taxon>
        <taxon>Fungi</taxon>
        <taxon>Dikarya</taxon>
        <taxon>Ascomycota</taxon>
        <taxon>Pezizomycotina</taxon>
        <taxon>Eurotiomycetes</taxon>
        <taxon>Eurotiomycetidae</taxon>
        <taxon>Onygenales</taxon>
        <taxon>Onygenaceae</taxon>
        <taxon>Coccidioides</taxon>
    </lineage>
</organism>
<feature type="transmembrane region" description="Helical" evidence="6">
    <location>
        <begin position="309"/>
        <end position="327"/>
    </location>
</feature>
<evidence type="ECO:0000256" key="3">
    <source>
        <dbReference type="ARBA" id="ARBA00022692"/>
    </source>
</evidence>
<evidence type="ECO:0000259" key="7">
    <source>
        <dbReference type="Pfam" id="PF02544"/>
    </source>
</evidence>
<feature type="transmembrane region" description="Helical" evidence="6">
    <location>
        <begin position="364"/>
        <end position="385"/>
    </location>
</feature>
<evidence type="ECO:0000313" key="9">
    <source>
        <dbReference type="Proteomes" id="UP000054567"/>
    </source>
</evidence>
<dbReference type="GO" id="GO:0016627">
    <property type="term" value="F:oxidoreductase activity, acting on the CH-CH group of donors"/>
    <property type="evidence" value="ECO:0007669"/>
    <property type="project" value="InterPro"/>
</dbReference>
<evidence type="ECO:0000256" key="2">
    <source>
        <dbReference type="ARBA" id="ARBA00007742"/>
    </source>
</evidence>
<dbReference type="PANTHER" id="PTHR10556:SF43">
    <property type="entry name" value="STEROID 5-ALPHA-REDUCTASE DET2"/>
    <property type="match status" value="1"/>
</dbReference>